<dbReference type="Gene3D" id="3.20.20.210">
    <property type="match status" value="1"/>
</dbReference>
<feature type="domain" description="Uroporphyrinogen decarboxylase (URO-D)" evidence="1">
    <location>
        <begin position="134"/>
        <end position="309"/>
    </location>
</feature>
<evidence type="ECO:0000313" key="3">
    <source>
        <dbReference type="Proteomes" id="UP000289794"/>
    </source>
</evidence>
<dbReference type="KEGG" id="bpro:PMF13cell1_01760"/>
<accession>A0A4P6LVW9</accession>
<sequence length="329" mass="37759">MLTKRQNLMETIRGGSPDRFVNQYEAFRLIQNPLGGHNPNPKYGEMNVKNAWGITRSWPKGTPGAFPVHTPEKVVIKDICHWRDYVHAPSVKFSDAEWEPFIKQAEETDRSEYFVMPFVAPGLFEQCHHLGEIQTTLINLYEEPEAMHELIDYLTEFELQLAEEICTHLKPDGLFHHDDWGSQTSTFMSPAMFEEFYLPGYKKIYGYYKSHGVELIVHHSDSYAATFVPYMIDMGVDIWQGVMTTNRIPELIGKYGGKISFMGGIDSAKVDYEGWSRNVIAREVKRACDENGKYYFIPNASIGLPTSTYDGVYNVITEEIDKYSKEVFG</sequence>
<dbReference type="AlphaFoldDB" id="A0A4P6LVW9"/>
<dbReference type="RefSeq" id="WP_130180486.1">
    <property type="nucleotide sequence ID" value="NZ_CP035945.1"/>
</dbReference>
<gene>
    <name evidence="2" type="ORF">PMF13cell1_01760</name>
</gene>
<dbReference type="InterPro" id="IPR000257">
    <property type="entry name" value="Uroporphyrinogen_deCOase"/>
</dbReference>
<dbReference type="GO" id="GO:0004853">
    <property type="term" value="F:uroporphyrinogen decarboxylase activity"/>
    <property type="evidence" value="ECO:0007669"/>
    <property type="project" value="InterPro"/>
</dbReference>
<organism evidence="2 3">
    <name type="scientific">Blautia producta</name>
    <dbReference type="NCBI Taxonomy" id="33035"/>
    <lineage>
        <taxon>Bacteria</taxon>
        <taxon>Bacillati</taxon>
        <taxon>Bacillota</taxon>
        <taxon>Clostridia</taxon>
        <taxon>Lachnospirales</taxon>
        <taxon>Lachnospiraceae</taxon>
        <taxon>Blautia</taxon>
    </lineage>
</organism>
<evidence type="ECO:0000313" key="2">
    <source>
        <dbReference type="EMBL" id="QBE96216.1"/>
    </source>
</evidence>
<evidence type="ECO:0000259" key="1">
    <source>
        <dbReference type="Pfam" id="PF01208"/>
    </source>
</evidence>
<proteinExistence type="predicted"/>
<name>A0A4P6LVW9_9FIRM</name>
<dbReference type="PANTHER" id="PTHR47099">
    <property type="entry name" value="METHYLCOBAMIDE:COM METHYLTRANSFERASE MTBA"/>
    <property type="match status" value="1"/>
</dbReference>
<dbReference type="InterPro" id="IPR038071">
    <property type="entry name" value="UROD/MetE-like_sf"/>
</dbReference>
<dbReference type="EMBL" id="CP035945">
    <property type="protein sequence ID" value="QBE96216.1"/>
    <property type="molecule type" value="Genomic_DNA"/>
</dbReference>
<reference evidence="2 3" key="1">
    <citation type="submission" date="2019-01" db="EMBL/GenBank/DDBJ databases">
        <title>PMF-metabolizing Aryl O-demethylase.</title>
        <authorList>
            <person name="Kim M."/>
        </authorList>
    </citation>
    <scope>NUCLEOTIDE SEQUENCE [LARGE SCALE GENOMIC DNA]</scope>
    <source>
        <strain evidence="2 3">PMF1</strain>
    </source>
</reference>
<dbReference type="Pfam" id="PF01208">
    <property type="entry name" value="URO-D"/>
    <property type="match status" value="1"/>
</dbReference>
<dbReference type="GO" id="GO:0006779">
    <property type="term" value="P:porphyrin-containing compound biosynthetic process"/>
    <property type="evidence" value="ECO:0007669"/>
    <property type="project" value="InterPro"/>
</dbReference>
<dbReference type="CDD" id="cd03309">
    <property type="entry name" value="CmuC_like"/>
    <property type="match status" value="1"/>
</dbReference>
<dbReference type="SUPFAM" id="SSF51726">
    <property type="entry name" value="UROD/MetE-like"/>
    <property type="match status" value="1"/>
</dbReference>
<dbReference type="PANTHER" id="PTHR47099:SF1">
    <property type="entry name" value="METHYLCOBAMIDE:COM METHYLTRANSFERASE MTBA"/>
    <property type="match status" value="1"/>
</dbReference>
<dbReference type="Proteomes" id="UP000289794">
    <property type="component" value="Chromosome"/>
</dbReference>
<dbReference type="InterPro" id="IPR052024">
    <property type="entry name" value="Methanogen_methyltrans"/>
</dbReference>
<protein>
    <recommendedName>
        <fullName evidence="1">Uroporphyrinogen decarboxylase (URO-D) domain-containing protein</fullName>
    </recommendedName>
</protein>